<gene>
    <name evidence="2" type="ORF">NDU88_004626</name>
</gene>
<protein>
    <submittedName>
        <fullName evidence="2">Uncharacterized protein</fullName>
    </submittedName>
</protein>
<proteinExistence type="predicted"/>
<feature type="region of interest" description="Disordered" evidence="1">
    <location>
        <begin position="1"/>
        <end position="138"/>
    </location>
</feature>
<organism evidence="2 3">
    <name type="scientific">Pleurodeles waltl</name>
    <name type="common">Iberian ribbed newt</name>
    <dbReference type="NCBI Taxonomy" id="8319"/>
    <lineage>
        <taxon>Eukaryota</taxon>
        <taxon>Metazoa</taxon>
        <taxon>Chordata</taxon>
        <taxon>Craniata</taxon>
        <taxon>Vertebrata</taxon>
        <taxon>Euteleostomi</taxon>
        <taxon>Amphibia</taxon>
        <taxon>Batrachia</taxon>
        <taxon>Caudata</taxon>
        <taxon>Salamandroidea</taxon>
        <taxon>Salamandridae</taxon>
        <taxon>Pleurodelinae</taxon>
        <taxon>Pleurodeles</taxon>
    </lineage>
</organism>
<evidence type="ECO:0000256" key="1">
    <source>
        <dbReference type="SAM" id="MobiDB-lite"/>
    </source>
</evidence>
<feature type="compositionally biased region" description="Basic and acidic residues" evidence="1">
    <location>
        <begin position="59"/>
        <end position="82"/>
    </location>
</feature>
<sequence length="138" mass="14638">MRVRDEHHGREATLEARGGHQVYELGTRRAPGARGEHQGREGAHTTPEACSATDPEPVPTERRVSERTDDERSDGEKSHGEAEALGAASVPAQQTRLSNQEEQPSASGREKPPSSVLATGKGGEPPGATKAQCLLVTV</sequence>
<feature type="compositionally biased region" description="Basic and acidic residues" evidence="1">
    <location>
        <begin position="1"/>
        <end position="18"/>
    </location>
</feature>
<accession>A0AAV7V4Z4</accession>
<feature type="compositionally biased region" description="Polar residues" evidence="1">
    <location>
        <begin position="91"/>
        <end position="106"/>
    </location>
</feature>
<comment type="caution">
    <text evidence="2">The sequence shown here is derived from an EMBL/GenBank/DDBJ whole genome shotgun (WGS) entry which is preliminary data.</text>
</comment>
<dbReference type="Proteomes" id="UP001066276">
    <property type="component" value="Chromosome 2_2"/>
</dbReference>
<feature type="compositionally biased region" description="Basic and acidic residues" evidence="1">
    <location>
        <begin position="34"/>
        <end position="43"/>
    </location>
</feature>
<reference evidence="2" key="1">
    <citation type="journal article" date="2022" name="bioRxiv">
        <title>Sequencing and chromosome-scale assembly of the giantPleurodeles waltlgenome.</title>
        <authorList>
            <person name="Brown T."/>
            <person name="Elewa A."/>
            <person name="Iarovenko S."/>
            <person name="Subramanian E."/>
            <person name="Araus A.J."/>
            <person name="Petzold A."/>
            <person name="Susuki M."/>
            <person name="Suzuki K.-i.T."/>
            <person name="Hayashi T."/>
            <person name="Toyoda A."/>
            <person name="Oliveira C."/>
            <person name="Osipova E."/>
            <person name="Leigh N.D."/>
            <person name="Simon A."/>
            <person name="Yun M.H."/>
        </authorList>
    </citation>
    <scope>NUCLEOTIDE SEQUENCE</scope>
    <source>
        <strain evidence="2">20211129_DDA</strain>
        <tissue evidence="2">Liver</tissue>
    </source>
</reference>
<name>A0AAV7V4Z4_PLEWA</name>
<dbReference type="EMBL" id="JANPWB010000004">
    <property type="protein sequence ID" value="KAJ1195345.1"/>
    <property type="molecule type" value="Genomic_DNA"/>
</dbReference>
<dbReference type="AlphaFoldDB" id="A0AAV7V4Z4"/>
<evidence type="ECO:0000313" key="2">
    <source>
        <dbReference type="EMBL" id="KAJ1195345.1"/>
    </source>
</evidence>
<keyword evidence="3" id="KW-1185">Reference proteome</keyword>
<evidence type="ECO:0000313" key="3">
    <source>
        <dbReference type="Proteomes" id="UP001066276"/>
    </source>
</evidence>